<evidence type="ECO:0000313" key="2">
    <source>
        <dbReference type="Proteomes" id="UP000800036"/>
    </source>
</evidence>
<protein>
    <submittedName>
        <fullName evidence="1">Uncharacterized protein</fullName>
    </submittedName>
</protein>
<dbReference type="EMBL" id="ML976692">
    <property type="protein sequence ID" value="KAF1971640.1"/>
    <property type="molecule type" value="Genomic_DNA"/>
</dbReference>
<proteinExistence type="predicted"/>
<sequence>MMNRPGTICQGRHCAVHRTHRDVQLCLGTTRGMGRPTSRKWTQPSPDVFTQKRWVVSQARNSTVIRTAGSAQKFSCLPIRQRMLGSSNNTKHLPKCEIPYLVLTVQQQRHTWLYLTGQKVLSIMCFAAHQLQTKWNTMICYPWYIGACVTPFNPCSWYRLRSFAAPTHQLQFRLLDTFQLPLLPHRSFFIREGLNPAFAYTQGTTGTC</sequence>
<organism evidence="1 2">
    <name type="scientific">Bimuria novae-zelandiae CBS 107.79</name>
    <dbReference type="NCBI Taxonomy" id="1447943"/>
    <lineage>
        <taxon>Eukaryota</taxon>
        <taxon>Fungi</taxon>
        <taxon>Dikarya</taxon>
        <taxon>Ascomycota</taxon>
        <taxon>Pezizomycotina</taxon>
        <taxon>Dothideomycetes</taxon>
        <taxon>Pleosporomycetidae</taxon>
        <taxon>Pleosporales</taxon>
        <taxon>Massarineae</taxon>
        <taxon>Didymosphaeriaceae</taxon>
        <taxon>Bimuria</taxon>
    </lineage>
</organism>
<dbReference type="Proteomes" id="UP000800036">
    <property type="component" value="Unassembled WGS sequence"/>
</dbReference>
<evidence type="ECO:0000313" key="1">
    <source>
        <dbReference type="EMBL" id="KAF1971640.1"/>
    </source>
</evidence>
<keyword evidence="2" id="KW-1185">Reference proteome</keyword>
<dbReference type="AlphaFoldDB" id="A0A6A5V4T1"/>
<reference evidence="1" key="1">
    <citation type="journal article" date="2020" name="Stud. Mycol.">
        <title>101 Dothideomycetes genomes: a test case for predicting lifestyles and emergence of pathogens.</title>
        <authorList>
            <person name="Haridas S."/>
            <person name="Albert R."/>
            <person name="Binder M."/>
            <person name="Bloem J."/>
            <person name="Labutti K."/>
            <person name="Salamov A."/>
            <person name="Andreopoulos B."/>
            <person name="Baker S."/>
            <person name="Barry K."/>
            <person name="Bills G."/>
            <person name="Bluhm B."/>
            <person name="Cannon C."/>
            <person name="Castanera R."/>
            <person name="Culley D."/>
            <person name="Daum C."/>
            <person name="Ezra D."/>
            <person name="Gonzalez J."/>
            <person name="Henrissat B."/>
            <person name="Kuo A."/>
            <person name="Liang C."/>
            <person name="Lipzen A."/>
            <person name="Lutzoni F."/>
            <person name="Magnuson J."/>
            <person name="Mondo S."/>
            <person name="Nolan M."/>
            <person name="Ohm R."/>
            <person name="Pangilinan J."/>
            <person name="Park H.-J."/>
            <person name="Ramirez L."/>
            <person name="Alfaro M."/>
            <person name="Sun H."/>
            <person name="Tritt A."/>
            <person name="Yoshinaga Y."/>
            <person name="Zwiers L.-H."/>
            <person name="Turgeon B."/>
            <person name="Goodwin S."/>
            <person name="Spatafora J."/>
            <person name="Crous P."/>
            <person name="Grigoriev I."/>
        </authorList>
    </citation>
    <scope>NUCLEOTIDE SEQUENCE</scope>
    <source>
        <strain evidence="1">CBS 107.79</strain>
    </source>
</reference>
<name>A0A6A5V4T1_9PLEO</name>
<accession>A0A6A5V4T1</accession>
<gene>
    <name evidence="1" type="ORF">BU23DRAFT_178398</name>
</gene>